<name>A0A6J5S0J6_9CAUD</name>
<reference evidence="1" key="1">
    <citation type="submission" date="2020-05" db="EMBL/GenBank/DDBJ databases">
        <authorList>
            <person name="Chiriac C."/>
            <person name="Salcher M."/>
            <person name="Ghai R."/>
            <person name="Kavagutti S V."/>
        </authorList>
    </citation>
    <scope>NUCLEOTIDE SEQUENCE</scope>
</reference>
<accession>A0A6J5S0J6</accession>
<protein>
    <submittedName>
        <fullName evidence="1">Uncharacterized protein</fullName>
    </submittedName>
</protein>
<evidence type="ECO:0000313" key="1">
    <source>
        <dbReference type="EMBL" id="CAB4198174.1"/>
    </source>
</evidence>
<proteinExistence type="predicted"/>
<sequence length="60" mass="6644">MTQKDKEPVPLKGQLDVYEVLEDVAVNGLGVQDGKQPAKLTAKQIVAIRLRKSHEDSDSR</sequence>
<gene>
    <name evidence="1" type="ORF">UFOVP1313_54</name>
</gene>
<organism evidence="1">
    <name type="scientific">uncultured Caudovirales phage</name>
    <dbReference type="NCBI Taxonomy" id="2100421"/>
    <lineage>
        <taxon>Viruses</taxon>
        <taxon>Duplodnaviria</taxon>
        <taxon>Heunggongvirae</taxon>
        <taxon>Uroviricota</taxon>
        <taxon>Caudoviricetes</taxon>
        <taxon>Peduoviridae</taxon>
        <taxon>Maltschvirus</taxon>
        <taxon>Maltschvirus maltsch</taxon>
    </lineage>
</organism>
<dbReference type="EMBL" id="LR797260">
    <property type="protein sequence ID" value="CAB4198174.1"/>
    <property type="molecule type" value="Genomic_DNA"/>
</dbReference>